<feature type="transmembrane region" description="Helical" evidence="2">
    <location>
        <begin position="89"/>
        <end position="114"/>
    </location>
</feature>
<dbReference type="Proteomes" id="UP000094527">
    <property type="component" value="Unassembled WGS sequence"/>
</dbReference>
<organism evidence="3 4">
    <name type="scientific">Orchesella cincta</name>
    <name type="common">Springtail</name>
    <name type="synonym">Podura cincta</name>
    <dbReference type="NCBI Taxonomy" id="48709"/>
    <lineage>
        <taxon>Eukaryota</taxon>
        <taxon>Metazoa</taxon>
        <taxon>Ecdysozoa</taxon>
        <taxon>Arthropoda</taxon>
        <taxon>Hexapoda</taxon>
        <taxon>Collembola</taxon>
        <taxon>Entomobryomorpha</taxon>
        <taxon>Entomobryoidea</taxon>
        <taxon>Orchesellidae</taxon>
        <taxon>Orchesellinae</taxon>
        <taxon>Orchesella</taxon>
    </lineage>
</organism>
<keyword evidence="2" id="KW-0812">Transmembrane</keyword>
<dbReference type="AlphaFoldDB" id="A0A1D2NDV4"/>
<feature type="transmembrane region" description="Helical" evidence="2">
    <location>
        <begin position="181"/>
        <end position="205"/>
    </location>
</feature>
<comment type="caution">
    <text evidence="3">The sequence shown here is derived from an EMBL/GenBank/DDBJ whole genome shotgun (WGS) entry which is preliminary data.</text>
</comment>
<keyword evidence="2" id="KW-0472">Membrane</keyword>
<feature type="region of interest" description="Disordered" evidence="1">
    <location>
        <begin position="219"/>
        <end position="242"/>
    </location>
</feature>
<feature type="non-terminal residue" evidence="3">
    <location>
        <position position="1"/>
    </location>
</feature>
<evidence type="ECO:0000313" key="4">
    <source>
        <dbReference type="Proteomes" id="UP000094527"/>
    </source>
</evidence>
<gene>
    <name evidence="3" type="ORF">Ocin01_03238</name>
</gene>
<evidence type="ECO:0000313" key="3">
    <source>
        <dbReference type="EMBL" id="ODN03444.1"/>
    </source>
</evidence>
<feature type="transmembrane region" description="Helical" evidence="2">
    <location>
        <begin position="123"/>
        <end position="145"/>
    </location>
</feature>
<protein>
    <submittedName>
        <fullName evidence="3">Uncharacterized protein</fullName>
    </submittedName>
</protein>
<evidence type="ECO:0000256" key="1">
    <source>
        <dbReference type="SAM" id="MobiDB-lite"/>
    </source>
</evidence>
<reference evidence="3 4" key="1">
    <citation type="journal article" date="2016" name="Genome Biol. Evol.">
        <title>Gene Family Evolution Reflects Adaptation to Soil Environmental Stressors in the Genome of the Collembolan Orchesella cincta.</title>
        <authorList>
            <person name="Faddeeva-Vakhrusheva A."/>
            <person name="Derks M.F."/>
            <person name="Anvar S.Y."/>
            <person name="Agamennone V."/>
            <person name="Suring W."/>
            <person name="Smit S."/>
            <person name="van Straalen N.M."/>
            <person name="Roelofs D."/>
        </authorList>
    </citation>
    <scope>NUCLEOTIDE SEQUENCE [LARGE SCALE GENOMIC DNA]</scope>
    <source>
        <tissue evidence="3">Mixed pool</tissue>
    </source>
</reference>
<keyword evidence="4" id="KW-1185">Reference proteome</keyword>
<keyword evidence="2" id="KW-1133">Transmembrane helix</keyword>
<dbReference type="EMBL" id="LJIJ01000073">
    <property type="protein sequence ID" value="ODN03444.1"/>
    <property type="molecule type" value="Genomic_DNA"/>
</dbReference>
<accession>A0A1D2NDV4</accession>
<sequence>KRTNMKLWNMGDEIKSIIKEKASEQEGNNEPLEKSACVIKEGREVSAAPVCVAAGTVIYALVVFAFSMFCGITYVLQVEEKNQQQDVHFIIWGTMTYAFVFIMILQLICTLVYFESTACFGRFIFTVFFVSSFILCIAVLIGTIYCRVSCPWGKREARQFYGSQNAPIPSWLITVIDRIDWLRIAAIISCLFFVLSLHIYLVYVLRFLEEKEIREYKAKQAEENPTGAKRTWPENLPEPSRRSSSLYDVYFMGV</sequence>
<feature type="transmembrane region" description="Helical" evidence="2">
    <location>
        <begin position="50"/>
        <end position="77"/>
    </location>
</feature>
<evidence type="ECO:0000256" key="2">
    <source>
        <dbReference type="SAM" id="Phobius"/>
    </source>
</evidence>
<proteinExistence type="predicted"/>
<name>A0A1D2NDV4_ORCCI</name>